<dbReference type="EMBL" id="JAUKUD010000002">
    <property type="protein sequence ID" value="KAK0751336.1"/>
    <property type="molecule type" value="Genomic_DNA"/>
</dbReference>
<keyword evidence="3" id="KW-1185">Reference proteome</keyword>
<gene>
    <name evidence="2" type="ORF">B0T18DRAFT_402274</name>
</gene>
<feature type="region of interest" description="Disordered" evidence="1">
    <location>
        <begin position="351"/>
        <end position="379"/>
    </location>
</feature>
<organism evidence="2 3">
    <name type="scientific">Schizothecium vesticola</name>
    <dbReference type="NCBI Taxonomy" id="314040"/>
    <lineage>
        <taxon>Eukaryota</taxon>
        <taxon>Fungi</taxon>
        <taxon>Dikarya</taxon>
        <taxon>Ascomycota</taxon>
        <taxon>Pezizomycotina</taxon>
        <taxon>Sordariomycetes</taxon>
        <taxon>Sordariomycetidae</taxon>
        <taxon>Sordariales</taxon>
        <taxon>Schizotheciaceae</taxon>
        <taxon>Schizothecium</taxon>
    </lineage>
</organism>
<feature type="region of interest" description="Disordered" evidence="1">
    <location>
        <begin position="273"/>
        <end position="294"/>
    </location>
</feature>
<dbReference type="InterPro" id="IPR023149">
    <property type="entry name" value="Trans_acon_MeTrfase_C"/>
</dbReference>
<dbReference type="GO" id="GO:0030798">
    <property type="term" value="F:trans-aconitate 2-methyltransferase activity"/>
    <property type="evidence" value="ECO:0007669"/>
    <property type="project" value="InterPro"/>
</dbReference>
<dbReference type="AlphaFoldDB" id="A0AA40KA53"/>
<reference evidence="2" key="1">
    <citation type="submission" date="2023-06" db="EMBL/GenBank/DDBJ databases">
        <title>Genome-scale phylogeny and comparative genomics of the fungal order Sordariales.</title>
        <authorList>
            <consortium name="Lawrence Berkeley National Laboratory"/>
            <person name="Hensen N."/>
            <person name="Bonometti L."/>
            <person name="Westerberg I."/>
            <person name="Brannstrom I.O."/>
            <person name="Guillou S."/>
            <person name="Cros-Aarteil S."/>
            <person name="Calhoun S."/>
            <person name="Haridas S."/>
            <person name="Kuo A."/>
            <person name="Mondo S."/>
            <person name="Pangilinan J."/>
            <person name="Riley R."/>
            <person name="LaButti K."/>
            <person name="Andreopoulos B."/>
            <person name="Lipzen A."/>
            <person name="Chen C."/>
            <person name="Yanf M."/>
            <person name="Daum C."/>
            <person name="Ng V."/>
            <person name="Clum A."/>
            <person name="Steindorff A."/>
            <person name="Ohm R."/>
            <person name="Martin F."/>
            <person name="Silar P."/>
            <person name="Natvig D."/>
            <person name="Lalanne C."/>
            <person name="Gautier V."/>
            <person name="Ament-velasquez S.L."/>
            <person name="Kruys A."/>
            <person name="Hutchinson M.I."/>
            <person name="Powell A.J."/>
            <person name="Barry K."/>
            <person name="Miller A.N."/>
            <person name="Grigoriev I.V."/>
            <person name="Debuchy R."/>
            <person name="Gladieux P."/>
            <person name="Thoren M.H."/>
            <person name="Johannesson H."/>
        </authorList>
    </citation>
    <scope>NUCLEOTIDE SEQUENCE</scope>
    <source>
        <strain evidence="2">SMH3187-1</strain>
    </source>
</reference>
<dbReference type="InterPro" id="IPR029063">
    <property type="entry name" value="SAM-dependent_MTases_sf"/>
</dbReference>
<feature type="compositionally biased region" description="Basic and acidic residues" evidence="1">
    <location>
        <begin position="358"/>
        <end position="370"/>
    </location>
</feature>
<evidence type="ECO:0000313" key="3">
    <source>
        <dbReference type="Proteomes" id="UP001172155"/>
    </source>
</evidence>
<evidence type="ECO:0000256" key="1">
    <source>
        <dbReference type="SAM" id="MobiDB-lite"/>
    </source>
</evidence>
<dbReference type="Gene3D" id="1.10.150.290">
    <property type="entry name" value="S-adenosyl-L-methionine-dependent methyltransferases"/>
    <property type="match status" value="1"/>
</dbReference>
<protein>
    <submittedName>
        <fullName evidence="2">Uncharacterized protein</fullName>
    </submittedName>
</protein>
<comment type="caution">
    <text evidence="2">The sequence shown here is derived from an EMBL/GenBank/DDBJ whole genome shotgun (WGS) entry which is preliminary data.</text>
</comment>
<sequence length="409" mass="44786">MLGETPVLHFGMQSIQEYVPSVEDLVLCMDALQEMSRPGRLFHMRRILSQMEEDAVLAVLVPDASSLPYALLRETVEEQGPWNRWLETRKIEYVTGAQAFLPLEPVAEWEAAVAPYAKAFVVMEAVDPYPIPRGFESVYDWMVLEMAPVLTQLDNERGARQAFLRRYKEKVEECLTPRFGEMGYMGIRVRCLFAVRGSTGGGDSSRNNDSPGPATPLRGGGSGSKYVLRSDSGGVGNYGGRPSVTSVREAKMRAMEILSRPGTAEMIAEAGTRLTNGKDNGGPGRGEERPEDTVSRVHAVLSKLSASRDAAIAAEAEMMGTALARNRQPHESPSPGRAGKQSEVLDTMMESSEAVADEVEKIRGSIERPARGPGSWMERFSEDDVFDGTEEEFEAMLARTALGSEEGRG</sequence>
<dbReference type="Proteomes" id="UP001172155">
    <property type="component" value="Unassembled WGS sequence"/>
</dbReference>
<feature type="region of interest" description="Disordered" evidence="1">
    <location>
        <begin position="198"/>
        <end position="242"/>
    </location>
</feature>
<evidence type="ECO:0000313" key="2">
    <source>
        <dbReference type="EMBL" id="KAK0751336.1"/>
    </source>
</evidence>
<accession>A0AA40KA53</accession>
<dbReference type="Gene3D" id="3.40.50.150">
    <property type="entry name" value="Vaccinia Virus protein VP39"/>
    <property type="match status" value="1"/>
</dbReference>
<feature type="compositionally biased region" description="Basic and acidic residues" evidence="1">
    <location>
        <begin position="285"/>
        <end position="294"/>
    </location>
</feature>
<name>A0AA40KA53_9PEZI</name>
<proteinExistence type="predicted"/>